<dbReference type="Pfam" id="PF01590">
    <property type="entry name" value="GAF"/>
    <property type="match status" value="1"/>
</dbReference>
<dbReference type="InterPro" id="IPR018490">
    <property type="entry name" value="cNMP-bd_dom_sf"/>
</dbReference>
<gene>
    <name evidence="4" type="ORF">MNBD_IGNAVI01-1159</name>
</gene>
<dbReference type="InterPro" id="IPR005467">
    <property type="entry name" value="His_kinase_dom"/>
</dbReference>
<dbReference type="PANTHER" id="PTHR45569:SF1">
    <property type="entry name" value="SENSOR PROTEIN KDPD"/>
    <property type="match status" value="1"/>
</dbReference>
<evidence type="ECO:0000256" key="1">
    <source>
        <dbReference type="SAM" id="MobiDB-lite"/>
    </source>
</evidence>
<dbReference type="GO" id="GO:0000155">
    <property type="term" value="F:phosphorelay sensor kinase activity"/>
    <property type="evidence" value="ECO:0007669"/>
    <property type="project" value="TreeGrafter"/>
</dbReference>
<name>A0A3B1BWG5_9ZZZZ</name>
<dbReference type="AlphaFoldDB" id="A0A3B1BWG5"/>
<evidence type="ECO:0000313" key="4">
    <source>
        <dbReference type="EMBL" id="VAX18841.1"/>
    </source>
</evidence>
<dbReference type="SUPFAM" id="SSF51206">
    <property type="entry name" value="cAMP-binding domain-like"/>
    <property type="match status" value="1"/>
</dbReference>
<dbReference type="CDD" id="cd00075">
    <property type="entry name" value="HATPase"/>
    <property type="match status" value="1"/>
</dbReference>
<dbReference type="InterPro" id="IPR004358">
    <property type="entry name" value="Sig_transdc_His_kin-like_C"/>
</dbReference>
<feature type="domain" description="Cyclic nucleotide-binding" evidence="2">
    <location>
        <begin position="24"/>
        <end position="133"/>
    </location>
</feature>
<evidence type="ECO:0000259" key="3">
    <source>
        <dbReference type="PROSITE" id="PS50109"/>
    </source>
</evidence>
<dbReference type="PRINTS" id="PR00344">
    <property type="entry name" value="BCTRLSENSOR"/>
</dbReference>
<dbReference type="InterPro" id="IPR003018">
    <property type="entry name" value="GAF"/>
</dbReference>
<dbReference type="Pfam" id="PF00027">
    <property type="entry name" value="cNMP_binding"/>
    <property type="match status" value="1"/>
</dbReference>
<protein>
    <submittedName>
        <fullName evidence="4">Uncharacterized protein</fullName>
    </submittedName>
</protein>
<evidence type="ECO:0000259" key="2">
    <source>
        <dbReference type="PROSITE" id="PS50042"/>
    </source>
</evidence>
<feature type="region of interest" description="Disordered" evidence="1">
    <location>
        <begin position="137"/>
        <end position="181"/>
    </location>
</feature>
<dbReference type="InterPro" id="IPR003594">
    <property type="entry name" value="HATPase_dom"/>
</dbReference>
<dbReference type="Gene3D" id="3.30.450.40">
    <property type="match status" value="1"/>
</dbReference>
<reference evidence="4" key="1">
    <citation type="submission" date="2018-06" db="EMBL/GenBank/DDBJ databases">
        <authorList>
            <person name="Zhirakovskaya E."/>
        </authorList>
    </citation>
    <scope>NUCLEOTIDE SEQUENCE</scope>
</reference>
<dbReference type="EMBL" id="UOGD01000116">
    <property type="protein sequence ID" value="VAX18841.1"/>
    <property type="molecule type" value="Genomic_DNA"/>
</dbReference>
<dbReference type="SUPFAM" id="SSF55874">
    <property type="entry name" value="ATPase domain of HSP90 chaperone/DNA topoisomerase II/histidine kinase"/>
    <property type="match status" value="1"/>
</dbReference>
<dbReference type="Pfam" id="PF02518">
    <property type="entry name" value="HATPase_c"/>
    <property type="match status" value="1"/>
</dbReference>
<dbReference type="SMART" id="SM00387">
    <property type="entry name" value="HATPase_c"/>
    <property type="match status" value="1"/>
</dbReference>
<dbReference type="PROSITE" id="PS50042">
    <property type="entry name" value="CNMP_BINDING_3"/>
    <property type="match status" value="1"/>
</dbReference>
<dbReference type="InterPro" id="IPR036890">
    <property type="entry name" value="HATPase_C_sf"/>
</dbReference>
<dbReference type="SUPFAM" id="SSF55781">
    <property type="entry name" value="GAF domain-like"/>
    <property type="match status" value="1"/>
</dbReference>
<dbReference type="SMART" id="SM00065">
    <property type="entry name" value="GAF"/>
    <property type="match status" value="1"/>
</dbReference>
<dbReference type="GO" id="GO:0005886">
    <property type="term" value="C:plasma membrane"/>
    <property type="evidence" value="ECO:0007669"/>
    <property type="project" value="TreeGrafter"/>
</dbReference>
<dbReference type="PROSITE" id="PS50109">
    <property type="entry name" value="HIS_KIN"/>
    <property type="match status" value="1"/>
</dbReference>
<organism evidence="4">
    <name type="scientific">hydrothermal vent metagenome</name>
    <dbReference type="NCBI Taxonomy" id="652676"/>
    <lineage>
        <taxon>unclassified sequences</taxon>
        <taxon>metagenomes</taxon>
        <taxon>ecological metagenomes</taxon>
    </lineage>
</organism>
<dbReference type="CDD" id="cd00038">
    <property type="entry name" value="CAP_ED"/>
    <property type="match status" value="1"/>
</dbReference>
<dbReference type="InterPro" id="IPR052023">
    <property type="entry name" value="Histidine_kinase_KdpD"/>
</dbReference>
<dbReference type="InterPro" id="IPR029016">
    <property type="entry name" value="GAF-like_dom_sf"/>
</dbReference>
<dbReference type="InterPro" id="IPR000595">
    <property type="entry name" value="cNMP-bd_dom"/>
</dbReference>
<feature type="compositionally biased region" description="Basic and acidic residues" evidence="1">
    <location>
        <begin position="168"/>
        <end position="179"/>
    </location>
</feature>
<proteinExistence type="predicted"/>
<dbReference type="InterPro" id="IPR014710">
    <property type="entry name" value="RmlC-like_jellyroll"/>
</dbReference>
<sequence>MERVLFQTLRQNKLFNKTDTDSLIIDDIKGNFIAINQGEILFREGEIVSSLFLVMWGEINVIRKRDNKSESLIFRENDFFGQEKFLNEDDSSNTTVVALRNSYILELTKKEVEFLGKQNEQIYSNIYNTQLSLSADNSADVTEQPETSISTEEAPKEEVKTSSAVNDDIDKSENLRNDQENLNAEGLNMRIEQLERINEAAHLVNSNINLDDLLQNITDVSVDLAGADRGTLYLVEKNKNQLWSKIAVGNTPKEIRLKIGDGLAGWVAKYGETINIEDAYSDERFDMSYDNLSGYQTKSVLCYPVKNKEGEVISVIQLLNSKNGAFSDLDVELLDLISTHVALALQNADLVEQLLKTERVSSLGKMANFLIEDIKKPILISKRYAEHLHSKEMDTDISQIVDMLLDELNNITDLIQATSNYSAEPALVKSTYVNLNETLDDLSGRIDSYVRSMSCKIEKEYAKDVLVNLNLKDFYQSFKHIIKNACEAMPHGGVIQLKTKIDENNVMIIFNDKGSGIPESLWDKIFEPFMSYGKKNGPGLGLTVTKKIIEEHGGTIKVNSYIGIGTSVIVTLPIIK</sequence>
<dbReference type="PANTHER" id="PTHR45569">
    <property type="entry name" value="SENSOR PROTEIN KDPD"/>
    <property type="match status" value="1"/>
</dbReference>
<feature type="domain" description="Histidine kinase" evidence="3">
    <location>
        <begin position="369"/>
        <end position="576"/>
    </location>
</feature>
<feature type="compositionally biased region" description="Polar residues" evidence="1">
    <location>
        <begin position="137"/>
        <end position="151"/>
    </location>
</feature>
<dbReference type="Gene3D" id="3.30.565.10">
    <property type="entry name" value="Histidine kinase-like ATPase, C-terminal domain"/>
    <property type="match status" value="1"/>
</dbReference>
<accession>A0A3B1BWG5</accession>
<dbReference type="Gene3D" id="2.60.120.10">
    <property type="entry name" value="Jelly Rolls"/>
    <property type="match status" value="1"/>
</dbReference>